<feature type="compositionally biased region" description="Basic and acidic residues" evidence="1">
    <location>
        <begin position="258"/>
        <end position="279"/>
    </location>
</feature>
<dbReference type="EMBL" id="BKCJ010001940">
    <property type="protein sequence ID" value="GEU45120.1"/>
    <property type="molecule type" value="Genomic_DNA"/>
</dbReference>
<reference evidence="2" key="1">
    <citation type="journal article" date="2019" name="Sci. Rep.">
        <title>Draft genome of Tanacetum cinerariifolium, the natural source of mosquito coil.</title>
        <authorList>
            <person name="Yamashiro T."/>
            <person name="Shiraishi A."/>
            <person name="Satake H."/>
            <person name="Nakayama K."/>
        </authorList>
    </citation>
    <scope>NUCLEOTIDE SEQUENCE</scope>
</reference>
<dbReference type="PANTHER" id="PTHR33710:SF64">
    <property type="entry name" value="ENDONUCLEASE_EXONUCLEASE_PHOSPHATASE DOMAIN-CONTAINING PROTEIN"/>
    <property type="match status" value="1"/>
</dbReference>
<evidence type="ECO:0008006" key="3">
    <source>
        <dbReference type="Google" id="ProtNLM"/>
    </source>
</evidence>
<proteinExistence type="predicted"/>
<evidence type="ECO:0000313" key="2">
    <source>
        <dbReference type="EMBL" id="GEU45120.1"/>
    </source>
</evidence>
<feature type="compositionally biased region" description="Acidic residues" evidence="1">
    <location>
        <begin position="240"/>
        <end position="253"/>
    </location>
</feature>
<protein>
    <recommendedName>
        <fullName evidence="3">RNA-directed DNA polymerase, eukaryota</fullName>
    </recommendedName>
</protein>
<sequence length="617" mass="70900">MHIFVGNFTYISGLMIVEDISSIIEPRLLQVVLGKPFAEISNMTHDLSSGVVRQDYNSTLKSLKKSRTVAGDGVTNQNENPIHTLRDYSRPSHEGYRNTIELPDGNNVVPLRSDTIRLVQNGSLFHELRSEDPNQHLKDFLKLVDSLDLDVANKERTRLTSELRNDILMFQQHQGKSLSEAWTHLKDLLQKVPHHGIDLWPQVQIFYDHVNLTTRRTIDQLASVSQSLDDESKEARNDISDDVNSEDESDDITNDLHNNSETKEDIQDNIKIPSKEKDNNQTLENNMATQQALNECNSNDLSRPPGYENCKKDTPSSSNCSTSFARFQKKDIKGFYLIKEMTRIIEVGDSLGYDVRGCRKSLKKMINGIGQWKNLGGNYFMINLYGHQYLSNKDVLWRRIEDFMHQNNGAFVLFEDFNELPMGNRSFTWMNKSGSKLSKLDHFLLSANAIEALPNSHVTALDKLWSNHNPILLHCNKVDYAPTPFSHKEATLIALKNIEVKSVTNSATDEDRDSRIKLLHEIDKLDRLEYLDLQQKSRINWDIKGDENFKLFHGIINQRRQTKTIHGIIRDGSWTTDLNLVKDTFLNFFKEKFKLYDFSSTFPSTSFLNLTVDVIPY</sequence>
<comment type="caution">
    <text evidence="2">The sequence shown here is derived from an EMBL/GenBank/DDBJ whole genome shotgun (WGS) entry which is preliminary data.</text>
</comment>
<dbReference type="SUPFAM" id="SSF56219">
    <property type="entry name" value="DNase I-like"/>
    <property type="match status" value="1"/>
</dbReference>
<dbReference type="Gene3D" id="3.60.10.10">
    <property type="entry name" value="Endonuclease/exonuclease/phosphatase"/>
    <property type="match status" value="1"/>
</dbReference>
<feature type="region of interest" description="Disordered" evidence="1">
    <location>
        <begin position="225"/>
        <end position="280"/>
    </location>
</feature>
<dbReference type="InterPro" id="IPR036691">
    <property type="entry name" value="Endo/exonu/phosph_ase_sf"/>
</dbReference>
<dbReference type="AlphaFoldDB" id="A0A6L2K8N4"/>
<organism evidence="2">
    <name type="scientific">Tanacetum cinerariifolium</name>
    <name type="common">Dalmatian daisy</name>
    <name type="synonym">Chrysanthemum cinerariifolium</name>
    <dbReference type="NCBI Taxonomy" id="118510"/>
    <lineage>
        <taxon>Eukaryota</taxon>
        <taxon>Viridiplantae</taxon>
        <taxon>Streptophyta</taxon>
        <taxon>Embryophyta</taxon>
        <taxon>Tracheophyta</taxon>
        <taxon>Spermatophyta</taxon>
        <taxon>Magnoliopsida</taxon>
        <taxon>eudicotyledons</taxon>
        <taxon>Gunneridae</taxon>
        <taxon>Pentapetalae</taxon>
        <taxon>asterids</taxon>
        <taxon>campanulids</taxon>
        <taxon>Asterales</taxon>
        <taxon>Asteraceae</taxon>
        <taxon>Asteroideae</taxon>
        <taxon>Anthemideae</taxon>
        <taxon>Anthemidinae</taxon>
        <taxon>Tanacetum</taxon>
    </lineage>
</organism>
<dbReference type="PANTHER" id="PTHR33710">
    <property type="entry name" value="BNAC02G09200D PROTEIN"/>
    <property type="match status" value="1"/>
</dbReference>
<evidence type="ECO:0000256" key="1">
    <source>
        <dbReference type="SAM" id="MobiDB-lite"/>
    </source>
</evidence>
<accession>A0A6L2K8N4</accession>
<gene>
    <name evidence="2" type="ORF">Tci_017098</name>
</gene>
<name>A0A6L2K8N4_TANCI</name>